<keyword evidence="8 9" id="KW-0012">Acyltransferase</keyword>
<dbReference type="GO" id="GO:0004358">
    <property type="term" value="F:L-glutamate N-acetyltransferase activity, acting on acetyl-L-ornithine as donor"/>
    <property type="evidence" value="ECO:0007669"/>
    <property type="project" value="UniProtKB-UniRule"/>
</dbReference>
<dbReference type="InterPro" id="IPR042195">
    <property type="entry name" value="ArgJ_beta_C"/>
</dbReference>
<feature type="binding site" evidence="9">
    <location>
        <position position="197"/>
    </location>
    <ligand>
        <name>substrate</name>
    </ligand>
</feature>
<comment type="pathway">
    <text evidence="9">Amino-acid biosynthesis; L-arginine biosynthesis; N(2)-acetyl-L-ornithine from L-glutamate: step 1/4.</text>
</comment>
<dbReference type="CDD" id="cd02152">
    <property type="entry name" value="OAT"/>
    <property type="match status" value="1"/>
</dbReference>
<keyword evidence="3 9" id="KW-0055">Arginine biosynthesis</keyword>
<comment type="function">
    <text evidence="9">Catalyzes two activities which are involved in the cyclic version of arginine biosynthesis: the synthesis of N-acetylglutamate from glutamate and acetyl-CoA as the acetyl donor, and of ornithine by transacetylation between N(2)-acetylornithine and glutamate.</text>
</comment>
<keyword evidence="7 9" id="KW-0511">Multifunctional enzyme</keyword>
<feature type="binding site" evidence="9">
    <location>
        <position position="416"/>
    </location>
    <ligand>
        <name>substrate</name>
    </ligand>
</feature>
<name>A0A2T0W796_9LACT</name>
<feature type="binding site" evidence="9">
    <location>
        <position position="284"/>
    </location>
    <ligand>
        <name>substrate</name>
    </ligand>
</feature>
<dbReference type="GO" id="GO:0005737">
    <property type="term" value="C:cytoplasm"/>
    <property type="evidence" value="ECO:0007669"/>
    <property type="project" value="UniProtKB-SubCell"/>
</dbReference>
<feature type="active site" description="Nucleophile" evidence="9">
    <location>
        <position position="197"/>
    </location>
</feature>
<evidence type="ECO:0000256" key="3">
    <source>
        <dbReference type="ARBA" id="ARBA00022571"/>
    </source>
</evidence>
<dbReference type="Gene3D" id="3.60.70.12">
    <property type="entry name" value="L-amino peptidase D-ALA esterase/amidase"/>
    <property type="match status" value="1"/>
</dbReference>
<evidence type="ECO:0000313" key="11">
    <source>
        <dbReference type="Proteomes" id="UP000238205"/>
    </source>
</evidence>
<comment type="subcellular location">
    <subcellularLocation>
        <location evidence="9">Cytoplasm</location>
    </subcellularLocation>
</comment>
<keyword evidence="4 9" id="KW-0028">Amino-acid biosynthesis</keyword>
<comment type="catalytic activity">
    <reaction evidence="9">
        <text>N(2)-acetyl-L-ornithine + L-glutamate = N-acetyl-L-glutamate + L-ornithine</text>
        <dbReference type="Rhea" id="RHEA:15349"/>
        <dbReference type="ChEBI" id="CHEBI:29985"/>
        <dbReference type="ChEBI" id="CHEBI:44337"/>
        <dbReference type="ChEBI" id="CHEBI:46911"/>
        <dbReference type="ChEBI" id="CHEBI:57805"/>
        <dbReference type="EC" id="2.3.1.35"/>
    </reaction>
</comment>
<dbReference type="GO" id="GO:0006592">
    <property type="term" value="P:ornithine biosynthetic process"/>
    <property type="evidence" value="ECO:0007669"/>
    <property type="project" value="TreeGrafter"/>
</dbReference>
<evidence type="ECO:0000256" key="7">
    <source>
        <dbReference type="ARBA" id="ARBA00023268"/>
    </source>
</evidence>
<dbReference type="HAMAP" id="MF_01106">
    <property type="entry name" value="ArgJ"/>
    <property type="match status" value="1"/>
</dbReference>
<comment type="caution">
    <text evidence="10">The sequence shown here is derived from an EMBL/GenBank/DDBJ whole genome shotgun (WGS) entry which is preliminary data.</text>
</comment>
<dbReference type="FunFam" id="3.60.70.12:FF:000001">
    <property type="entry name" value="Arginine biosynthesis bifunctional protein ArgJ, chloroplastic"/>
    <property type="match status" value="1"/>
</dbReference>
<dbReference type="Pfam" id="PF01960">
    <property type="entry name" value="ArgJ"/>
    <property type="match status" value="1"/>
</dbReference>
<evidence type="ECO:0000256" key="8">
    <source>
        <dbReference type="ARBA" id="ARBA00023315"/>
    </source>
</evidence>
<feature type="binding site" evidence="9">
    <location>
        <position position="160"/>
    </location>
    <ligand>
        <name>substrate</name>
    </ligand>
</feature>
<comment type="catalytic activity">
    <reaction evidence="9">
        <text>L-glutamate + acetyl-CoA = N-acetyl-L-glutamate + CoA + H(+)</text>
        <dbReference type="Rhea" id="RHEA:24292"/>
        <dbReference type="ChEBI" id="CHEBI:15378"/>
        <dbReference type="ChEBI" id="CHEBI:29985"/>
        <dbReference type="ChEBI" id="CHEBI:44337"/>
        <dbReference type="ChEBI" id="CHEBI:57287"/>
        <dbReference type="ChEBI" id="CHEBI:57288"/>
        <dbReference type="EC" id="2.3.1.1"/>
    </reaction>
</comment>
<dbReference type="EC" id="2.3.1.1" evidence="9"/>
<dbReference type="InterPro" id="IPR002813">
    <property type="entry name" value="Arg_biosynth_ArgJ"/>
</dbReference>
<dbReference type="GO" id="GO:0004042">
    <property type="term" value="F:L-glutamate N-acetyltransferase activity"/>
    <property type="evidence" value="ECO:0007669"/>
    <property type="project" value="UniProtKB-UniRule"/>
</dbReference>
<accession>A0A2T0W796</accession>
<dbReference type="PANTHER" id="PTHR23100:SF0">
    <property type="entry name" value="ARGININE BIOSYNTHESIS BIFUNCTIONAL PROTEIN ARGJ, MITOCHONDRIAL"/>
    <property type="match status" value="1"/>
</dbReference>
<dbReference type="OrthoDB" id="9804242at2"/>
<organism evidence="10 11">
    <name type="scientific">Alkalibacterium olivapovliticus</name>
    <dbReference type="NCBI Taxonomy" id="99907"/>
    <lineage>
        <taxon>Bacteria</taxon>
        <taxon>Bacillati</taxon>
        <taxon>Bacillota</taxon>
        <taxon>Bacilli</taxon>
        <taxon>Lactobacillales</taxon>
        <taxon>Carnobacteriaceae</taxon>
        <taxon>Alkalibacterium</taxon>
    </lineage>
</organism>
<protein>
    <recommendedName>
        <fullName evidence="9">Arginine biosynthesis bifunctional protein ArgJ</fullName>
    </recommendedName>
    <domain>
        <recommendedName>
            <fullName evidence="9">Glutamate N-acetyltransferase</fullName>
            <ecNumber evidence="9">2.3.1.35</ecNumber>
        </recommendedName>
        <alternativeName>
            <fullName evidence="9">Ornithine acetyltransferase</fullName>
            <shortName evidence="9">OATase</shortName>
        </alternativeName>
        <alternativeName>
            <fullName evidence="9">Ornithine transacetylase</fullName>
        </alternativeName>
    </domain>
    <domain>
        <recommendedName>
            <fullName evidence="9">Amino-acid acetyltransferase</fullName>
            <ecNumber evidence="9">2.3.1.1</ecNumber>
        </recommendedName>
        <alternativeName>
            <fullName evidence="9">N-acetylglutamate synthase</fullName>
            <shortName evidence="9">AGSase</shortName>
        </alternativeName>
    </domain>
    <component>
        <recommendedName>
            <fullName evidence="9">Arginine biosynthesis bifunctional protein ArgJ alpha chain</fullName>
        </recommendedName>
    </component>
    <component>
        <recommendedName>
            <fullName evidence="9">Arginine biosynthesis bifunctional protein ArgJ beta chain</fullName>
        </recommendedName>
    </component>
</protein>
<keyword evidence="11" id="KW-1185">Reference proteome</keyword>
<feature type="site" description="Involved in the stabilization of negative charge on the oxyanion by the formation of the oxyanion hole" evidence="9">
    <location>
        <position position="123"/>
    </location>
</feature>
<keyword evidence="6 9" id="KW-0068">Autocatalytic cleavage</keyword>
<dbReference type="RefSeq" id="WP_106193022.1">
    <property type="nucleotide sequence ID" value="NZ_PVTO01000010.1"/>
</dbReference>
<dbReference type="AlphaFoldDB" id="A0A2T0W796"/>
<keyword evidence="9" id="KW-0963">Cytoplasm</keyword>
<evidence type="ECO:0000256" key="5">
    <source>
        <dbReference type="ARBA" id="ARBA00022679"/>
    </source>
</evidence>
<dbReference type="SUPFAM" id="SSF56266">
    <property type="entry name" value="DmpA/ArgJ-like"/>
    <property type="match status" value="1"/>
</dbReference>
<dbReference type="UniPathway" id="UPA00068">
    <property type="reaction ID" value="UER00106"/>
</dbReference>
<feature type="site" description="Cleavage; by autolysis" evidence="9">
    <location>
        <begin position="196"/>
        <end position="197"/>
    </location>
</feature>
<feature type="site" description="Involved in the stabilization of negative charge on the oxyanion by the formation of the oxyanion hole" evidence="9">
    <location>
        <position position="124"/>
    </location>
</feature>
<reference evidence="10 11" key="1">
    <citation type="submission" date="2018-03" db="EMBL/GenBank/DDBJ databases">
        <title>Genomic Encyclopedia of Archaeal and Bacterial Type Strains, Phase II (KMG-II): from individual species to whole genera.</title>
        <authorList>
            <person name="Goeker M."/>
        </authorList>
    </citation>
    <scope>NUCLEOTIDE SEQUENCE [LARGE SCALE GENOMIC DNA]</scope>
    <source>
        <strain evidence="10 11">DSM 13175</strain>
    </source>
</reference>
<evidence type="ECO:0000256" key="6">
    <source>
        <dbReference type="ARBA" id="ARBA00022813"/>
    </source>
</evidence>
<proteinExistence type="inferred from homology"/>
<feature type="binding site" evidence="9">
    <location>
        <position position="411"/>
    </location>
    <ligand>
        <name>substrate</name>
    </ligand>
</feature>
<dbReference type="NCBIfam" id="NF003802">
    <property type="entry name" value="PRK05388.1"/>
    <property type="match status" value="1"/>
</dbReference>
<feature type="chain" id="PRO_5023507130" description="Arginine biosynthesis bifunctional protein ArgJ beta chain" evidence="9">
    <location>
        <begin position="197"/>
        <end position="416"/>
    </location>
</feature>
<dbReference type="EC" id="2.3.1.35" evidence="9"/>
<gene>
    <name evidence="9" type="primary">argJ</name>
    <name evidence="10" type="ORF">CLV38_11048</name>
</gene>
<evidence type="ECO:0000256" key="4">
    <source>
        <dbReference type="ARBA" id="ARBA00022605"/>
    </source>
</evidence>
<dbReference type="GO" id="GO:0006526">
    <property type="term" value="P:L-arginine biosynthetic process"/>
    <property type="evidence" value="ECO:0007669"/>
    <property type="project" value="UniProtKB-UniRule"/>
</dbReference>
<feature type="chain" id="PRO_5023507131" description="Arginine biosynthesis bifunctional protein ArgJ alpha chain" evidence="9">
    <location>
        <begin position="1"/>
        <end position="196"/>
    </location>
</feature>
<feature type="binding site" evidence="9">
    <location>
        <position position="186"/>
    </location>
    <ligand>
        <name>substrate</name>
    </ligand>
</feature>
<dbReference type="NCBIfam" id="TIGR00120">
    <property type="entry name" value="ArgJ"/>
    <property type="match status" value="1"/>
</dbReference>
<dbReference type="InterPro" id="IPR016117">
    <property type="entry name" value="ArgJ-like_dom_sf"/>
</dbReference>
<keyword evidence="5 9" id="KW-0808">Transferase</keyword>
<dbReference type="EMBL" id="PVTO01000010">
    <property type="protein sequence ID" value="PRY82587.1"/>
    <property type="molecule type" value="Genomic_DNA"/>
</dbReference>
<evidence type="ECO:0000256" key="1">
    <source>
        <dbReference type="ARBA" id="ARBA00006774"/>
    </source>
</evidence>
<evidence type="ECO:0000256" key="2">
    <source>
        <dbReference type="ARBA" id="ARBA00011475"/>
    </source>
</evidence>
<comment type="similarity">
    <text evidence="1 9">Belongs to the ArgJ family.</text>
</comment>
<sequence length="416" mass="44323">METIIKSEKATQWKKTEGNICSPSGFAAAGIQAGFKKSGKDLALILSRTLSSTASVYTQNAVKGAPLVITKEHSSNGLAQAIVCNSGNANTCNANGLEIAREACAIVGESLGILEENILVASTGVIGKPLSIDPFKNGIKELVESLNETSGDFAAEAILTTDTDIKQTAIQFELSETTATIGGISKGSGMIHPNMATMLGFITTDVAIAPDVLQQALKEVVMDTFNMISVDGDTSTNDMVTVLANGEAGNNEIQSDQDPDYKPFKEVLHEVCKELAIAIAEDGEGASTLITCNVLNATNEYKAKAIAKQVISSNLVKAAVYGRDANVGRLLCAIGYSGVDVDYRNIDIYMRSEDYRSVCVCEAGSIVSFDEDKAYDILGTDKLFIDIYLYEGQEQATAWGCDLTTEYVTINSAYRT</sequence>
<evidence type="ECO:0000313" key="10">
    <source>
        <dbReference type="EMBL" id="PRY82587.1"/>
    </source>
</evidence>
<comment type="pathway">
    <text evidence="9">Amino-acid biosynthesis; L-arginine biosynthesis; L-ornithine and N-acetyl-L-glutamate from L-glutamate and N(2)-acetyl-L-ornithine (cyclic): step 1/1.</text>
</comment>
<dbReference type="Gene3D" id="3.10.20.340">
    <property type="entry name" value="ArgJ beta chain, C-terminal domain"/>
    <property type="match status" value="1"/>
</dbReference>
<comment type="subunit">
    <text evidence="2 9">Heterotetramer of two alpha and two beta chains.</text>
</comment>
<evidence type="ECO:0000256" key="9">
    <source>
        <dbReference type="HAMAP-Rule" id="MF_01106"/>
    </source>
</evidence>
<dbReference type="PANTHER" id="PTHR23100">
    <property type="entry name" value="ARGININE BIOSYNTHESIS BIFUNCTIONAL PROTEIN ARGJ"/>
    <property type="match status" value="1"/>
</dbReference>
<dbReference type="Proteomes" id="UP000238205">
    <property type="component" value="Unassembled WGS sequence"/>
</dbReference>